<dbReference type="Proteomes" id="UP000522262">
    <property type="component" value="Unassembled WGS sequence"/>
</dbReference>
<sequence length="101" mass="11347">MAIFTGFTSDRPNWNRIPQKHRVQESPAPAEKVTASFQQLVRYAQRSSLRQGFDRPVTLRRGLATDEVEANAKIKDAEAIKIHAATQIDMTCTALHLLCLV</sequence>
<reference evidence="1 2" key="1">
    <citation type="submission" date="2020-05" db="EMBL/GenBank/DDBJ databases">
        <title>Identification and distribution of gene clusters putatively required for synthesis of sphingolipid metabolism inhibitors in phylogenetically diverse species of the filamentous fungus Fusarium.</title>
        <authorList>
            <person name="Kim H.-S."/>
            <person name="Busman M."/>
            <person name="Brown D.W."/>
            <person name="Divon H."/>
            <person name="Uhlig S."/>
            <person name="Proctor R.H."/>
        </authorList>
    </citation>
    <scope>NUCLEOTIDE SEQUENCE [LARGE SCALE GENOMIC DNA]</scope>
    <source>
        <strain evidence="1 2">NRRL 53147</strain>
    </source>
</reference>
<proteinExistence type="predicted"/>
<keyword evidence="2" id="KW-1185">Reference proteome</keyword>
<gene>
    <name evidence="1" type="ORF">FMEXI_1646</name>
</gene>
<comment type="caution">
    <text evidence="1">The sequence shown here is derived from an EMBL/GenBank/DDBJ whole genome shotgun (WGS) entry which is preliminary data.</text>
</comment>
<protein>
    <submittedName>
        <fullName evidence="1">Uncharacterized protein</fullName>
    </submittedName>
</protein>
<evidence type="ECO:0000313" key="1">
    <source>
        <dbReference type="EMBL" id="KAF5555126.1"/>
    </source>
</evidence>
<dbReference type="AlphaFoldDB" id="A0A8H5N6A0"/>
<organism evidence="1 2">
    <name type="scientific">Fusarium mexicanum</name>
    <dbReference type="NCBI Taxonomy" id="751941"/>
    <lineage>
        <taxon>Eukaryota</taxon>
        <taxon>Fungi</taxon>
        <taxon>Dikarya</taxon>
        <taxon>Ascomycota</taxon>
        <taxon>Pezizomycotina</taxon>
        <taxon>Sordariomycetes</taxon>
        <taxon>Hypocreomycetidae</taxon>
        <taxon>Hypocreales</taxon>
        <taxon>Nectriaceae</taxon>
        <taxon>Fusarium</taxon>
        <taxon>Fusarium fujikuroi species complex</taxon>
    </lineage>
</organism>
<name>A0A8H5N6A0_9HYPO</name>
<evidence type="ECO:0000313" key="2">
    <source>
        <dbReference type="Proteomes" id="UP000522262"/>
    </source>
</evidence>
<dbReference type="EMBL" id="JAAOAM010000038">
    <property type="protein sequence ID" value="KAF5555126.1"/>
    <property type="molecule type" value="Genomic_DNA"/>
</dbReference>
<accession>A0A8H5N6A0</accession>